<dbReference type="GO" id="GO:0071949">
    <property type="term" value="F:FAD binding"/>
    <property type="evidence" value="ECO:0007669"/>
    <property type="project" value="InterPro"/>
</dbReference>
<keyword evidence="2" id="KW-0285">Flavoprotein</keyword>
<dbReference type="OrthoDB" id="9766816at2"/>
<keyword evidence="5" id="KW-0560">Oxidoreductase</keyword>
<dbReference type="AlphaFoldDB" id="A0A4R5KDE9"/>
<keyword evidence="5" id="KW-0503">Monooxygenase</keyword>
<dbReference type="Pfam" id="PF01494">
    <property type="entry name" value="FAD_binding_3"/>
    <property type="match status" value="1"/>
</dbReference>
<organism evidence="5 6">
    <name type="scientific">Paenibacillus piri</name>
    <dbReference type="NCBI Taxonomy" id="2547395"/>
    <lineage>
        <taxon>Bacteria</taxon>
        <taxon>Bacillati</taxon>
        <taxon>Bacillota</taxon>
        <taxon>Bacilli</taxon>
        <taxon>Bacillales</taxon>
        <taxon>Paenibacillaceae</taxon>
        <taxon>Paenibacillus</taxon>
    </lineage>
</organism>
<protein>
    <submittedName>
        <fullName evidence="5">FAD-dependent monooxygenase</fullName>
    </submittedName>
</protein>
<name>A0A4R5KDE9_9BACL</name>
<evidence type="ECO:0000313" key="6">
    <source>
        <dbReference type="Proteomes" id="UP000295636"/>
    </source>
</evidence>
<dbReference type="PANTHER" id="PTHR43004">
    <property type="entry name" value="TRK SYSTEM POTASSIUM UPTAKE PROTEIN"/>
    <property type="match status" value="1"/>
</dbReference>
<dbReference type="Gene3D" id="3.30.70.2450">
    <property type="match status" value="1"/>
</dbReference>
<dbReference type="GO" id="GO:0016709">
    <property type="term" value="F:oxidoreductase activity, acting on paired donors, with incorporation or reduction of molecular oxygen, NAD(P)H as one donor, and incorporation of one atom of oxygen"/>
    <property type="evidence" value="ECO:0007669"/>
    <property type="project" value="UniProtKB-ARBA"/>
</dbReference>
<reference evidence="5 6" key="1">
    <citation type="submission" date="2019-03" db="EMBL/GenBank/DDBJ databases">
        <title>This is whole genome sequence of Paenibacillus sp MS74 strain.</title>
        <authorList>
            <person name="Trinh H.N."/>
        </authorList>
    </citation>
    <scope>NUCLEOTIDE SEQUENCE [LARGE SCALE GENOMIC DNA]</scope>
    <source>
        <strain evidence="5 6">MS74</strain>
    </source>
</reference>
<evidence type="ECO:0000259" key="4">
    <source>
        <dbReference type="Pfam" id="PF01494"/>
    </source>
</evidence>
<proteinExistence type="predicted"/>
<gene>
    <name evidence="5" type="ORF">E1757_27455</name>
</gene>
<dbReference type="InterPro" id="IPR050641">
    <property type="entry name" value="RIFMO-like"/>
</dbReference>
<dbReference type="EMBL" id="SMRT01000017">
    <property type="protein sequence ID" value="TDF93226.1"/>
    <property type="molecule type" value="Genomic_DNA"/>
</dbReference>
<evidence type="ECO:0000256" key="3">
    <source>
        <dbReference type="ARBA" id="ARBA00022827"/>
    </source>
</evidence>
<dbReference type="PRINTS" id="PR00420">
    <property type="entry name" value="RNGMNOXGNASE"/>
</dbReference>
<evidence type="ECO:0000256" key="1">
    <source>
        <dbReference type="ARBA" id="ARBA00001974"/>
    </source>
</evidence>
<dbReference type="PANTHER" id="PTHR43004:SF19">
    <property type="entry name" value="BINDING MONOOXYGENASE, PUTATIVE (JCVI)-RELATED"/>
    <property type="match status" value="1"/>
</dbReference>
<dbReference type="InterPro" id="IPR002938">
    <property type="entry name" value="FAD-bd"/>
</dbReference>
<feature type="domain" description="FAD-binding" evidence="4">
    <location>
        <begin position="6"/>
        <end position="342"/>
    </location>
</feature>
<evidence type="ECO:0000313" key="5">
    <source>
        <dbReference type="EMBL" id="TDF93226.1"/>
    </source>
</evidence>
<dbReference type="InterPro" id="IPR036188">
    <property type="entry name" value="FAD/NAD-bd_sf"/>
</dbReference>
<dbReference type="Proteomes" id="UP000295636">
    <property type="component" value="Unassembled WGS sequence"/>
</dbReference>
<sequence>MSKDPIVIAGAGPVGLTAAEILSQEGISVLVLEKGSAPSPEWRASTFHAGTLELLEPYGVSEDLLKRGLIADKVQYRDRKTGLYAEFDFNLLKDDTKYPFRLQCSQATYVQVLKERLEKRSNVELRFDSEATGFQQDENGVTITVETLKGREQVRGSYFLGADGGRSTVRKTLGFAFDGYTLEERWLLVGTPVALNEYIPDLAYVNYISDPEQFLFMLRVPEAWRFLYPVPPEIPDEVALDLEGIQNTMRVALKTDDTFPIIENTIYRIHQRVAEKFYEGRIILLGDAAHLNSPMGGLGLNSGIHDAVDLTKRLVRIIGGADATAELDMYSEVRRRVAVDYVKSISEKNTRVVKEADPQQRIKLQQEMRDLANDSVRARRWMLNSAMIASVREQGIGEPPRRD</sequence>
<comment type="caution">
    <text evidence="5">The sequence shown here is derived from an EMBL/GenBank/DDBJ whole genome shotgun (WGS) entry which is preliminary data.</text>
</comment>
<comment type="cofactor">
    <cofactor evidence="1">
        <name>FAD</name>
        <dbReference type="ChEBI" id="CHEBI:57692"/>
    </cofactor>
</comment>
<dbReference type="Gene3D" id="3.50.50.60">
    <property type="entry name" value="FAD/NAD(P)-binding domain"/>
    <property type="match status" value="1"/>
</dbReference>
<dbReference type="RefSeq" id="WP_133234251.1">
    <property type="nucleotide sequence ID" value="NZ_SMRT01000017.1"/>
</dbReference>
<evidence type="ECO:0000256" key="2">
    <source>
        <dbReference type="ARBA" id="ARBA00022630"/>
    </source>
</evidence>
<keyword evidence="6" id="KW-1185">Reference proteome</keyword>
<dbReference type="SUPFAM" id="SSF51905">
    <property type="entry name" value="FAD/NAD(P)-binding domain"/>
    <property type="match status" value="1"/>
</dbReference>
<keyword evidence="3" id="KW-0274">FAD</keyword>
<accession>A0A4R5KDE9</accession>